<sequence length="89" mass="9829">VCVISINSGPVSKVHAAWQRPQKPGSKARARLRGHVGHQMIIEGQAGRNLMRDSGRMTRQQVHLPHSNERRTTFVFQSSADVSAFAVKA</sequence>
<proteinExistence type="predicted"/>
<keyword evidence="2" id="KW-1185">Reference proteome</keyword>
<dbReference type="AlphaFoldDB" id="A0ABD0LVE9"/>
<reference evidence="1 2" key="1">
    <citation type="journal article" date="2023" name="Sci. Data">
        <title>Genome assembly of the Korean intertidal mud-creeper Batillaria attramentaria.</title>
        <authorList>
            <person name="Patra A.K."/>
            <person name="Ho P.T."/>
            <person name="Jun S."/>
            <person name="Lee S.J."/>
            <person name="Kim Y."/>
            <person name="Won Y.J."/>
        </authorList>
    </citation>
    <scope>NUCLEOTIDE SEQUENCE [LARGE SCALE GENOMIC DNA]</scope>
    <source>
        <strain evidence="1">Wonlab-2016</strain>
    </source>
</reference>
<protein>
    <submittedName>
        <fullName evidence="1">Uncharacterized protein</fullName>
    </submittedName>
</protein>
<name>A0ABD0LVE9_9CAEN</name>
<evidence type="ECO:0000313" key="2">
    <source>
        <dbReference type="Proteomes" id="UP001519460"/>
    </source>
</evidence>
<feature type="non-terminal residue" evidence="1">
    <location>
        <position position="1"/>
    </location>
</feature>
<feature type="non-terminal residue" evidence="1">
    <location>
        <position position="89"/>
    </location>
</feature>
<gene>
    <name evidence="1" type="ORF">BaRGS_00005118</name>
</gene>
<organism evidence="1 2">
    <name type="scientific">Batillaria attramentaria</name>
    <dbReference type="NCBI Taxonomy" id="370345"/>
    <lineage>
        <taxon>Eukaryota</taxon>
        <taxon>Metazoa</taxon>
        <taxon>Spiralia</taxon>
        <taxon>Lophotrochozoa</taxon>
        <taxon>Mollusca</taxon>
        <taxon>Gastropoda</taxon>
        <taxon>Caenogastropoda</taxon>
        <taxon>Sorbeoconcha</taxon>
        <taxon>Cerithioidea</taxon>
        <taxon>Batillariidae</taxon>
        <taxon>Batillaria</taxon>
    </lineage>
</organism>
<dbReference type="Proteomes" id="UP001519460">
    <property type="component" value="Unassembled WGS sequence"/>
</dbReference>
<evidence type="ECO:0000313" key="1">
    <source>
        <dbReference type="EMBL" id="KAK7503579.1"/>
    </source>
</evidence>
<dbReference type="EMBL" id="JACVVK020000019">
    <property type="protein sequence ID" value="KAK7503579.1"/>
    <property type="molecule type" value="Genomic_DNA"/>
</dbReference>
<comment type="caution">
    <text evidence="1">The sequence shown here is derived from an EMBL/GenBank/DDBJ whole genome shotgun (WGS) entry which is preliminary data.</text>
</comment>
<accession>A0ABD0LVE9</accession>